<name>A0A4Y2D1F3_ARAVE</name>
<dbReference type="EMBL" id="BGPR01000288">
    <property type="protein sequence ID" value="GBM10592.1"/>
    <property type="molecule type" value="Genomic_DNA"/>
</dbReference>
<proteinExistence type="predicted"/>
<evidence type="ECO:0000313" key="2">
    <source>
        <dbReference type="Proteomes" id="UP000499080"/>
    </source>
</evidence>
<dbReference type="Proteomes" id="UP000499080">
    <property type="component" value="Unassembled WGS sequence"/>
</dbReference>
<reference evidence="1 2" key="1">
    <citation type="journal article" date="2019" name="Sci. Rep.">
        <title>Orb-weaving spider Araneus ventricosus genome elucidates the spidroin gene catalogue.</title>
        <authorList>
            <person name="Kono N."/>
            <person name="Nakamura H."/>
            <person name="Ohtoshi R."/>
            <person name="Moran D.A.P."/>
            <person name="Shinohara A."/>
            <person name="Yoshida Y."/>
            <person name="Fujiwara M."/>
            <person name="Mori M."/>
            <person name="Tomita M."/>
            <person name="Arakawa K."/>
        </authorList>
    </citation>
    <scope>NUCLEOTIDE SEQUENCE [LARGE SCALE GENOMIC DNA]</scope>
</reference>
<comment type="caution">
    <text evidence="1">The sequence shown here is derived from an EMBL/GenBank/DDBJ whole genome shotgun (WGS) entry which is preliminary data.</text>
</comment>
<protein>
    <submittedName>
        <fullName evidence="1">Uncharacterized protein</fullName>
    </submittedName>
</protein>
<accession>A0A4Y2D1F3</accession>
<organism evidence="1 2">
    <name type="scientific">Araneus ventricosus</name>
    <name type="common">Orbweaver spider</name>
    <name type="synonym">Epeira ventricosa</name>
    <dbReference type="NCBI Taxonomy" id="182803"/>
    <lineage>
        <taxon>Eukaryota</taxon>
        <taxon>Metazoa</taxon>
        <taxon>Ecdysozoa</taxon>
        <taxon>Arthropoda</taxon>
        <taxon>Chelicerata</taxon>
        <taxon>Arachnida</taxon>
        <taxon>Araneae</taxon>
        <taxon>Araneomorphae</taxon>
        <taxon>Entelegynae</taxon>
        <taxon>Araneoidea</taxon>
        <taxon>Araneidae</taxon>
        <taxon>Araneus</taxon>
    </lineage>
</organism>
<evidence type="ECO:0000313" key="1">
    <source>
        <dbReference type="EMBL" id="GBM10592.1"/>
    </source>
</evidence>
<dbReference type="AlphaFoldDB" id="A0A4Y2D1F3"/>
<gene>
    <name evidence="1" type="ORF">AVEN_21917_1</name>
</gene>
<sequence length="106" mass="11557">MVRISLIAIHGAAHRESISFEGAIGLEQYSLNCKSNPLHAKAGRQCRKLVRIGAEGWISNPSRKPSLHLDCRAIQVEGVSTCGVVLGCLAHGGNRRRRGSEWLVED</sequence>
<keyword evidence="2" id="KW-1185">Reference proteome</keyword>